<dbReference type="PRINTS" id="PR00081">
    <property type="entry name" value="GDHRDH"/>
</dbReference>
<protein>
    <recommendedName>
        <fullName evidence="3">protochlorophyllide reductase</fullName>
        <ecNumber evidence="3">1.3.1.33</ecNumber>
    </recommendedName>
</protein>
<sequence length="408" mass="43912">MISSLLASVALVLGPSTPMHHLHTAPRATAPSLAIRESRLAPITEVAPGERYRAAADGSKYYSGRKPESLEAIRNAVKANVGNRKVVVITGASSGLGLYCVEALLAEEGYFVIAAVRDPEKMAAEAEKAGLKSTDYAAMELQLASLASVKDFATDLAELLGARGLDRLVCNAAVYLPTDPKPRFTDDGFEMSLGVNHLGHFLLVQLLLPALQKAEKARVCIVGSVTGNKNTVAGGLVKPVADVGELSGLRGGPGHVMVDGGKFDGAKAYKDAKALNMMTVRELDRRLHAETGIVFNSMYPGCIAMTSLFREKREWFRYFFFPTLMKAIGSYVTQHEAGERLAAVVRDDVTAKSGVYWSWNGDAKYMGVGNAGGMGGEIFENSFSGMVSDRRLNELCWDYSMAAVKDFL</sequence>
<proteinExistence type="inferred from homology"/>
<dbReference type="AlphaFoldDB" id="A0A7S4M1B9"/>
<evidence type="ECO:0000256" key="4">
    <source>
        <dbReference type="ARBA" id="ARBA00022531"/>
    </source>
</evidence>
<keyword evidence="5" id="KW-0521">NADP</keyword>
<dbReference type="PANTHER" id="PTHR44419">
    <property type="entry name" value="PROTOCHLOROPHYLLIDE REDUCTASE C, CHLOROPLASTIC"/>
    <property type="match status" value="1"/>
</dbReference>
<name>A0A7S4M1B9_9EUKA</name>
<dbReference type="Pfam" id="PF00106">
    <property type="entry name" value="adh_short"/>
    <property type="match status" value="1"/>
</dbReference>
<dbReference type="Gene3D" id="3.40.50.720">
    <property type="entry name" value="NAD(P)-binding Rossmann-like Domain"/>
    <property type="match status" value="1"/>
</dbReference>
<keyword evidence="4" id="KW-0602">Photosynthesis</keyword>
<evidence type="ECO:0000313" key="8">
    <source>
        <dbReference type="EMBL" id="CAE2195349.1"/>
    </source>
</evidence>
<dbReference type="GO" id="GO:0015979">
    <property type="term" value="P:photosynthesis"/>
    <property type="evidence" value="ECO:0007669"/>
    <property type="project" value="UniProtKB-KW"/>
</dbReference>
<gene>
    <name evidence="8" type="ORF">CPOL0286_LOCUS702</name>
</gene>
<organism evidence="8">
    <name type="scientific">Prymnesium polylepis</name>
    <dbReference type="NCBI Taxonomy" id="72548"/>
    <lineage>
        <taxon>Eukaryota</taxon>
        <taxon>Haptista</taxon>
        <taxon>Haptophyta</taxon>
        <taxon>Prymnesiophyceae</taxon>
        <taxon>Prymnesiales</taxon>
        <taxon>Prymnesiaceae</taxon>
        <taxon>Prymnesium</taxon>
    </lineage>
</organism>
<evidence type="ECO:0000256" key="5">
    <source>
        <dbReference type="ARBA" id="ARBA00022857"/>
    </source>
</evidence>
<comment type="pathway">
    <text evidence="1">Porphyrin-containing compound metabolism; chlorophyll biosynthesis.</text>
</comment>
<accession>A0A7S4M1B9</accession>
<dbReference type="SUPFAM" id="SSF51735">
    <property type="entry name" value="NAD(P)-binding Rossmann-fold domains"/>
    <property type="match status" value="1"/>
</dbReference>
<evidence type="ECO:0000256" key="1">
    <source>
        <dbReference type="ARBA" id="ARBA00005173"/>
    </source>
</evidence>
<comment type="similarity">
    <text evidence="2">Belongs to the short-chain dehydrogenases/reductases (SDR) family. POR subfamily.</text>
</comment>
<keyword evidence="6" id="KW-0560">Oxidoreductase</keyword>
<dbReference type="EC" id="1.3.1.33" evidence="3"/>
<reference evidence="8" key="1">
    <citation type="submission" date="2021-01" db="EMBL/GenBank/DDBJ databases">
        <authorList>
            <person name="Corre E."/>
            <person name="Pelletier E."/>
            <person name="Niang G."/>
            <person name="Scheremetjew M."/>
            <person name="Finn R."/>
            <person name="Kale V."/>
            <person name="Holt S."/>
            <person name="Cochrane G."/>
            <person name="Meng A."/>
            <person name="Brown T."/>
            <person name="Cohen L."/>
        </authorList>
    </citation>
    <scope>NUCLEOTIDE SEQUENCE</scope>
    <source>
        <strain evidence="8">UIO037</strain>
    </source>
</reference>
<evidence type="ECO:0000256" key="7">
    <source>
        <dbReference type="ARBA" id="ARBA00023171"/>
    </source>
</evidence>
<dbReference type="GO" id="GO:0015995">
    <property type="term" value="P:chlorophyll biosynthetic process"/>
    <property type="evidence" value="ECO:0007669"/>
    <property type="project" value="UniProtKB-UniPathway"/>
</dbReference>
<dbReference type="UniPathway" id="UPA00668"/>
<dbReference type="PANTHER" id="PTHR44419:SF19">
    <property type="entry name" value="PROTOCHLOROPHYLLIDE REDUCTASE A, CHLOROPLASTIC"/>
    <property type="match status" value="1"/>
</dbReference>
<evidence type="ECO:0000256" key="6">
    <source>
        <dbReference type="ARBA" id="ARBA00023002"/>
    </source>
</evidence>
<dbReference type="InterPro" id="IPR002347">
    <property type="entry name" value="SDR_fam"/>
</dbReference>
<evidence type="ECO:0000256" key="3">
    <source>
        <dbReference type="ARBA" id="ARBA00012006"/>
    </source>
</evidence>
<evidence type="ECO:0000256" key="2">
    <source>
        <dbReference type="ARBA" id="ARBA00005821"/>
    </source>
</evidence>
<dbReference type="InterPro" id="IPR036291">
    <property type="entry name" value="NAD(P)-bd_dom_sf"/>
</dbReference>
<dbReference type="EMBL" id="HBKO01001396">
    <property type="protein sequence ID" value="CAE2195349.1"/>
    <property type="molecule type" value="Transcribed_RNA"/>
</dbReference>
<dbReference type="InterPro" id="IPR005979">
    <property type="entry name" value="Prochl_reduct"/>
</dbReference>
<keyword evidence="7" id="KW-0149">Chlorophyll biosynthesis</keyword>
<dbReference type="GO" id="GO:0016630">
    <property type="term" value="F:protochlorophyllide reductase activity"/>
    <property type="evidence" value="ECO:0007669"/>
    <property type="project" value="UniProtKB-EC"/>
</dbReference>